<evidence type="ECO:0000256" key="1">
    <source>
        <dbReference type="SAM" id="MobiDB-lite"/>
    </source>
</evidence>
<name>A0AAV6TWL1_9ARAC</name>
<dbReference type="EMBL" id="JAFNEN010000918">
    <property type="protein sequence ID" value="KAG8176076.1"/>
    <property type="molecule type" value="Genomic_DNA"/>
</dbReference>
<reference evidence="2 3" key="1">
    <citation type="journal article" date="2022" name="Nat. Ecol. Evol.">
        <title>A masculinizing supergene underlies an exaggerated male reproductive morph in a spider.</title>
        <authorList>
            <person name="Hendrickx F."/>
            <person name="De Corte Z."/>
            <person name="Sonet G."/>
            <person name="Van Belleghem S.M."/>
            <person name="Kostlbacher S."/>
            <person name="Vangestel C."/>
        </authorList>
    </citation>
    <scope>NUCLEOTIDE SEQUENCE [LARGE SCALE GENOMIC DNA]</scope>
    <source>
        <strain evidence="2">W744_W776</strain>
    </source>
</reference>
<sequence length="198" mass="21995">MPSAGFKIPDIIEESSGREEPKKESTYSTTRPLMRARQNASVNAIKKSKSASPAKTQVTASAATGYDESYNLAGPSNPKQDDNQFKRAYMDYYGYQGSYTDVPQKTVKSDKKAQVNTSSKGKKRQRTFDADESTIPVKSFKRYAPEAVAKSLGDVNFENSSDGSKVPIALRCLGFKRIPDIIEESSGPRRSRRLKNKY</sequence>
<proteinExistence type="predicted"/>
<evidence type="ECO:0000313" key="3">
    <source>
        <dbReference type="Proteomes" id="UP000827092"/>
    </source>
</evidence>
<dbReference type="AlphaFoldDB" id="A0AAV6TWL1"/>
<protein>
    <submittedName>
        <fullName evidence="2">Uncharacterized protein</fullName>
    </submittedName>
</protein>
<feature type="region of interest" description="Disordered" evidence="1">
    <location>
        <begin position="1"/>
        <end position="83"/>
    </location>
</feature>
<organism evidence="2 3">
    <name type="scientific">Oedothorax gibbosus</name>
    <dbReference type="NCBI Taxonomy" id="931172"/>
    <lineage>
        <taxon>Eukaryota</taxon>
        <taxon>Metazoa</taxon>
        <taxon>Ecdysozoa</taxon>
        <taxon>Arthropoda</taxon>
        <taxon>Chelicerata</taxon>
        <taxon>Arachnida</taxon>
        <taxon>Araneae</taxon>
        <taxon>Araneomorphae</taxon>
        <taxon>Entelegynae</taxon>
        <taxon>Araneoidea</taxon>
        <taxon>Linyphiidae</taxon>
        <taxon>Erigoninae</taxon>
        <taxon>Oedothorax</taxon>
    </lineage>
</organism>
<comment type="caution">
    <text evidence="2">The sequence shown here is derived from an EMBL/GenBank/DDBJ whole genome shotgun (WGS) entry which is preliminary data.</text>
</comment>
<dbReference type="Proteomes" id="UP000827092">
    <property type="component" value="Unassembled WGS sequence"/>
</dbReference>
<accession>A0AAV6TWL1</accession>
<evidence type="ECO:0000313" key="2">
    <source>
        <dbReference type="EMBL" id="KAG8176076.1"/>
    </source>
</evidence>
<feature type="region of interest" description="Disordered" evidence="1">
    <location>
        <begin position="99"/>
        <end position="132"/>
    </location>
</feature>
<keyword evidence="3" id="KW-1185">Reference proteome</keyword>
<gene>
    <name evidence="2" type="ORF">JTE90_025534</name>
</gene>
<feature type="compositionally biased region" description="Basic and acidic residues" evidence="1">
    <location>
        <begin position="15"/>
        <end position="25"/>
    </location>
</feature>